<accession>A0ACC2K2X1</accession>
<dbReference type="EMBL" id="CM056820">
    <property type="protein sequence ID" value="KAJ8615459.1"/>
    <property type="molecule type" value="Genomic_DNA"/>
</dbReference>
<protein>
    <submittedName>
        <fullName evidence="1">Uncharacterized protein</fullName>
    </submittedName>
</protein>
<name>A0ACC2K2X1_PERAE</name>
<dbReference type="Proteomes" id="UP001234297">
    <property type="component" value="Chromosome 12"/>
</dbReference>
<sequence length="213" mass="24071">MDFSLLEGAMASKSYGKIADICDDLMLHATSEGVFSQEGWPYAIHLLGHMYANDMNSARFLWKSIPSTIKESQPEIVAVWKIGQCLWTRNYAGVYEAIRGFDWTPQVLGLVMDFSESYTKRMFGLLVSAYSTISVADTAHFLGMTEEDATNYALQHGWSMDPASRMLTVKRQPVLTEQKLDPRLSRSLCHLGSSGTHPNLHTTRSRFPDQYLY</sequence>
<proteinExistence type="predicted"/>
<evidence type="ECO:0000313" key="1">
    <source>
        <dbReference type="EMBL" id="KAJ8615459.1"/>
    </source>
</evidence>
<organism evidence="1 2">
    <name type="scientific">Persea americana</name>
    <name type="common">Avocado</name>
    <dbReference type="NCBI Taxonomy" id="3435"/>
    <lineage>
        <taxon>Eukaryota</taxon>
        <taxon>Viridiplantae</taxon>
        <taxon>Streptophyta</taxon>
        <taxon>Embryophyta</taxon>
        <taxon>Tracheophyta</taxon>
        <taxon>Spermatophyta</taxon>
        <taxon>Magnoliopsida</taxon>
        <taxon>Magnoliidae</taxon>
        <taxon>Laurales</taxon>
        <taxon>Lauraceae</taxon>
        <taxon>Persea</taxon>
    </lineage>
</organism>
<comment type="caution">
    <text evidence="1">The sequence shown here is derived from an EMBL/GenBank/DDBJ whole genome shotgun (WGS) entry which is preliminary data.</text>
</comment>
<reference evidence="1 2" key="1">
    <citation type="journal article" date="2022" name="Hortic Res">
        <title>A haplotype resolved chromosomal level avocado genome allows analysis of novel avocado genes.</title>
        <authorList>
            <person name="Nath O."/>
            <person name="Fletcher S.J."/>
            <person name="Hayward A."/>
            <person name="Shaw L.M."/>
            <person name="Masouleh A.K."/>
            <person name="Furtado A."/>
            <person name="Henry R.J."/>
            <person name="Mitter N."/>
        </authorList>
    </citation>
    <scope>NUCLEOTIDE SEQUENCE [LARGE SCALE GENOMIC DNA]</scope>
    <source>
        <strain evidence="2">cv. Hass</strain>
    </source>
</reference>
<keyword evidence="2" id="KW-1185">Reference proteome</keyword>
<evidence type="ECO:0000313" key="2">
    <source>
        <dbReference type="Proteomes" id="UP001234297"/>
    </source>
</evidence>
<gene>
    <name evidence="1" type="ORF">MRB53_034831</name>
</gene>